<proteinExistence type="inferred from homology"/>
<gene>
    <name evidence="4" type="ORF">IAD23_00840</name>
</gene>
<evidence type="ECO:0000313" key="5">
    <source>
        <dbReference type="Proteomes" id="UP000824125"/>
    </source>
</evidence>
<dbReference type="InterPro" id="IPR050272">
    <property type="entry name" value="Isochorismatase-like_hydrls"/>
</dbReference>
<dbReference type="PANTHER" id="PTHR43540:SF6">
    <property type="entry name" value="ISOCHORISMATASE-LIKE DOMAIN-CONTAINING PROTEIN"/>
    <property type="match status" value="1"/>
</dbReference>
<sequence>MKKCLIVVDYQNDFVTGSLGFPQAKELDSRIAAKIDAYHQNGDDVLFTFDTHGDDYLTTREGRALPIAHCLENTPGHDLYGKTAACRQAQDRCFYKSTYGSDTLFDYLRANAYQSIELVGLVSNICVLSNAVLAKTAQPETQIFVDAACTDSNDKALHRAALQVMQGIQIDIINERE</sequence>
<dbReference type="GO" id="GO:0016787">
    <property type="term" value="F:hydrolase activity"/>
    <property type="evidence" value="ECO:0007669"/>
    <property type="project" value="UniProtKB-KW"/>
</dbReference>
<protein>
    <submittedName>
        <fullName evidence="4">Cysteine hydrolase</fullName>
    </submittedName>
</protein>
<dbReference type="PANTHER" id="PTHR43540">
    <property type="entry name" value="PEROXYUREIDOACRYLATE/UREIDOACRYLATE AMIDOHYDROLASE-RELATED"/>
    <property type="match status" value="1"/>
</dbReference>
<reference evidence="4" key="1">
    <citation type="submission" date="2020-10" db="EMBL/GenBank/DDBJ databases">
        <authorList>
            <person name="Gilroy R."/>
        </authorList>
    </citation>
    <scope>NUCLEOTIDE SEQUENCE</scope>
    <source>
        <strain evidence="4">CHK176-6737</strain>
    </source>
</reference>
<dbReference type="EMBL" id="DVNM01000005">
    <property type="protein sequence ID" value="HIU68487.1"/>
    <property type="molecule type" value="Genomic_DNA"/>
</dbReference>
<keyword evidence="2 4" id="KW-0378">Hydrolase</keyword>
<dbReference type="InterPro" id="IPR036380">
    <property type="entry name" value="Isochorismatase-like_sf"/>
</dbReference>
<accession>A0A9D1MTT8</accession>
<evidence type="ECO:0000259" key="3">
    <source>
        <dbReference type="Pfam" id="PF00857"/>
    </source>
</evidence>
<evidence type="ECO:0000313" key="4">
    <source>
        <dbReference type="EMBL" id="HIU68487.1"/>
    </source>
</evidence>
<dbReference type="CDD" id="cd00431">
    <property type="entry name" value="cysteine_hydrolases"/>
    <property type="match status" value="1"/>
</dbReference>
<dbReference type="InterPro" id="IPR000868">
    <property type="entry name" value="Isochorismatase-like_dom"/>
</dbReference>
<name>A0A9D1MTT8_9FIRM</name>
<comment type="caution">
    <text evidence="4">The sequence shown here is derived from an EMBL/GenBank/DDBJ whole genome shotgun (WGS) entry which is preliminary data.</text>
</comment>
<dbReference type="Proteomes" id="UP000824125">
    <property type="component" value="Unassembled WGS sequence"/>
</dbReference>
<dbReference type="AlphaFoldDB" id="A0A9D1MTT8"/>
<reference evidence="4" key="2">
    <citation type="journal article" date="2021" name="PeerJ">
        <title>Extensive microbial diversity within the chicken gut microbiome revealed by metagenomics and culture.</title>
        <authorList>
            <person name="Gilroy R."/>
            <person name="Ravi A."/>
            <person name="Getino M."/>
            <person name="Pursley I."/>
            <person name="Horton D.L."/>
            <person name="Alikhan N.F."/>
            <person name="Baker D."/>
            <person name="Gharbi K."/>
            <person name="Hall N."/>
            <person name="Watson M."/>
            <person name="Adriaenssens E.M."/>
            <person name="Foster-Nyarko E."/>
            <person name="Jarju S."/>
            <person name="Secka A."/>
            <person name="Antonio M."/>
            <person name="Oren A."/>
            <person name="Chaudhuri R.R."/>
            <person name="La Ragione R."/>
            <person name="Hildebrand F."/>
            <person name="Pallen M.J."/>
        </authorList>
    </citation>
    <scope>NUCLEOTIDE SEQUENCE</scope>
    <source>
        <strain evidence="4">CHK176-6737</strain>
    </source>
</reference>
<comment type="similarity">
    <text evidence="1">Belongs to the isochorismatase family.</text>
</comment>
<dbReference type="Pfam" id="PF00857">
    <property type="entry name" value="Isochorismatase"/>
    <property type="match status" value="1"/>
</dbReference>
<dbReference type="SUPFAM" id="SSF52499">
    <property type="entry name" value="Isochorismatase-like hydrolases"/>
    <property type="match status" value="1"/>
</dbReference>
<organism evidence="4 5">
    <name type="scientific">Candidatus Scybalenecus merdavium</name>
    <dbReference type="NCBI Taxonomy" id="2840939"/>
    <lineage>
        <taxon>Bacteria</taxon>
        <taxon>Bacillati</taxon>
        <taxon>Bacillota</taxon>
        <taxon>Clostridia</taxon>
        <taxon>Eubacteriales</taxon>
        <taxon>Oscillospiraceae</taxon>
        <taxon>Oscillospiraceae incertae sedis</taxon>
        <taxon>Candidatus Scybalenecus</taxon>
    </lineage>
</organism>
<dbReference type="Gene3D" id="3.40.50.850">
    <property type="entry name" value="Isochorismatase-like"/>
    <property type="match status" value="1"/>
</dbReference>
<feature type="domain" description="Isochorismatase-like" evidence="3">
    <location>
        <begin position="4"/>
        <end position="167"/>
    </location>
</feature>
<evidence type="ECO:0000256" key="1">
    <source>
        <dbReference type="ARBA" id="ARBA00006336"/>
    </source>
</evidence>
<evidence type="ECO:0000256" key="2">
    <source>
        <dbReference type="ARBA" id="ARBA00022801"/>
    </source>
</evidence>